<evidence type="ECO:0000313" key="5">
    <source>
        <dbReference type="Proteomes" id="UP000605970"/>
    </source>
</evidence>
<feature type="compositionally biased region" description="Low complexity" evidence="2">
    <location>
        <begin position="579"/>
        <end position="589"/>
    </location>
</feature>
<protein>
    <submittedName>
        <fullName evidence="4">PH domain-containing protein</fullName>
    </submittedName>
</protein>
<dbReference type="InterPro" id="IPR001849">
    <property type="entry name" value="PH_domain"/>
</dbReference>
<keyword evidence="5" id="KW-1185">Reference proteome</keyword>
<comment type="caution">
    <text evidence="4">The sequence shown here is derived from an EMBL/GenBank/DDBJ whole genome shotgun (WGS) entry which is preliminary data.</text>
</comment>
<name>A0A8S9ZMC9_9BILA</name>
<evidence type="ECO:0000313" key="4">
    <source>
        <dbReference type="EMBL" id="KAF7634627.1"/>
    </source>
</evidence>
<dbReference type="EMBL" id="JABEBT010000054">
    <property type="protein sequence ID" value="KAF7634627.1"/>
    <property type="molecule type" value="Genomic_DNA"/>
</dbReference>
<dbReference type="SMART" id="SM00233">
    <property type="entry name" value="PH"/>
    <property type="match status" value="1"/>
</dbReference>
<feature type="compositionally biased region" description="Acidic residues" evidence="2">
    <location>
        <begin position="1339"/>
        <end position="1352"/>
    </location>
</feature>
<feature type="coiled-coil region" evidence="1">
    <location>
        <begin position="404"/>
        <end position="450"/>
    </location>
</feature>
<evidence type="ECO:0000256" key="2">
    <source>
        <dbReference type="SAM" id="MobiDB-lite"/>
    </source>
</evidence>
<dbReference type="InterPro" id="IPR011993">
    <property type="entry name" value="PH-like_dom_sf"/>
</dbReference>
<evidence type="ECO:0000259" key="3">
    <source>
        <dbReference type="SMART" id="SM00233"/>
    </source>
</evidence>
<feature type="compositionally biased region" description="Polar residues" evidence="2">
    <location>
        <begin position="590"/>
        <end position="603"/>
    </location>
</feature>
<sequence>MSSTTTLISSGGCTLNNTPSTLQEGDGVRKSGSIILLIGGKKRGQLVYAVLSERALELFDSEKTYRKRKGAKAIVDLSKCFNVSQQNCPKTRSNCVCLMMPDECFLFQGTETTNDTIEWYRILLSAVISARALNLGRPVFANEFFECVWDIIICSQQPKLKRSSPAPTNPEFANSPNICSKLRNEMFLSGRGRLCFYPHTIIICKLGIEPAHSGLPKSGIPPFRTTDFVEISRHFIAQFGNVERYFLLRIGRSSPMGSCEVWVQCESDDHASEINRKLQEIIQRETEKNNKHYKQFVDNNNNKIMFIYLNIFKIYLIFKVSYLNNNPSSSSSSLLSSSSIPSINQYCLPLTTDNCSDSIEINLINNNNNIEQQQPILETISEDEQQIITTPSSDGGNIRKKLERSSLSQTAKEKRNELRECKAKIDSLEKEEIEERLSQQKQQKAEWEINQQRILLPHYYQQNLNESSNNSSPQSLIYPRPNCLLSPNRRKSSSQMSSEICGRSKSLSLEEQQSLNFRSYGGQVGGRFWTMDKADSLLLLGAGYGHSIDPEETEDSGGTLRMVPCGDEGTITGGGGDGSSAAPSRSSSSLNMGPPTSQAKQCTPSDILDSYKRKRSTNSAVHLIEAYVECHATICDDDVEEGKGILINSDDISDDGESSGHGFADDEAILARRQQQRKKQSKKLMLELKTSVNGCNNSLELDGGTEADQSCSCSSSVASSSASERQRVDDELLTQLREGGRSPIMTTVLSKHQRRQSNELKRQQQLSNNNNTSTEYTLMDRVSCSSDSFSHLAVPQPWDRHSNNNCFCPEDICSYTSDSGDSCYSSMANGQLNPRAFSFSSSTTSDARNHHILLHNNQNHQLGSNGRIVNNIPTHCCHQHLYQQPQHPAAAKWTAAAMGGHNRNLQYSNLHQQQQPPPPPSPHSNYTQTKTSCCLLSQNQQECSSSSSRFSMETSFITPLEEEEQQRQVKFADNEQLNNNTSDILYSSTTSSSLLQNHNECSAAVSDDSLRKRAFSLGSKSWLTKPFRKLSSSHGASSNIRQHNRTATTRSGSSSLFGSIHGDLCSVQEHSSSPGKQSPSDEHLNFNNINKLDEDLVELDFAQNSFICSTTPSSASISTVGATPSFFGTSTNNRSIQCVSTIPNSGISRNSLRSRTNSCDDYTTDIYNNNSITRQYNDHCFNNSHQNKCRCNSGSHHVLSTSSGNTLMTRGSAGALNFYPQQTCIRPSESFIRSIRQQQRELQRTRQQQQQQKQRLRMKNSNFPLQEVQCFIAPDEKEKIDAMTSKDTLSLRSHRSGSGSCSQHFETINECIIGGITSRNSSARGSSSSFIETQPPSIADEEEIIEETENAA</sequence>
<gene>
    <name evidence="4" type="ORF">Mgra_00005965</name>
</gene>
<keyword evidence="1" id="KW-0175">Coiled coil</keyword>
<dbReference type="SUPFAM" id="SSF50729">
    <property type="entry name" value="PH domain-like"/>
    <property type="match status" value="1"/>
</dbReference>
<reference evidence="4" key="1">
    <citation type="journal article" date="2020" name="Ecol. Evol.">
        <title>Genome structure and content of the rice root-knot nematode (Meloidogyne graminicola).</title>
        <authorList>
            <person name="Phan N.T."/>
            <person name="Danchin E.G.J."/>
            <person name="Klopp C."/>
            <person name="Perfus-Barbeoch L."/>
            <person name="Kozlowski D.K."/>
            <person name="Koutsovoulos G.D."/>
            <person name="Lopez-Roques C."/>
            <person name="Bouchez O."/>
            <person name="Zahm M."/>
            <person name="Besnard G."/>
            <person name="Bellafiore S."/>
        </authorList>
    </citation>
    <scope>NUCLEOTIDE SEQUENCE</scope>
    <source>
        <strain evidence="4">VN-18</strain>
    </source>
</reference>
<feature type="domain" description="PH" evidence="3">
    <location>
        <begin position="28"/>
        <end position="130"/>
    </location>
</feature>
<dbReference type="Gene3D" id="2.30.29.30">
    <property type="entry name" value="Pleckstrin-homology domain (PH domain)/Phosphotyrosine-binding domain (PTB)"/>
    <property type="match status" value="2"/>
</dbReference>
<evidence type="ECO:0000256" key="1">
    <source>
        <dbReference type="SAM" id="Coils"/>
    </source>
</evidence>
<feature type="compositionally biased region" description="Low complexity" evidence="2">
    <location>
        <begin position="1319"/>
        <end position="1329"/>
    </location>
</feature>
<feature type="region of interest" description="Disordered" evidence="2">
    <location>
        <begin position="1067"/>
        <end position="1086"/>
    </location>
</feature>
<feature type="region of interest" description="Disordered" evidence="2">
    <location>
        <begin position="1319"/>
        <end position="1352"/>
    </location>
</feature>
<proteinExistence type="predicted"/>
<feature type="region of interest" description="Disordered" evidence="2">
    <location>
        <begin position="1030"/>
        <end position="1055"/>
    </location>
</feature>
<dbReference type="Proteomes" id="UP000605970">
    <property type="component" value="Unassembled WGS sequence"/>
</dbReference>
<organism evidence="4 5">
    <name type="scientific">Meloidogyne graminicola</name>
    <dbReference type="NCBI Taxonomy" id="189291"/>
    <lineage>
        <taxon>Eukaryota</taxon>
        <taxon>Metazoa</taxon>
        <taxon>Ecdysozoa</taxon>
        <taxon>Nematoda</taxon>
        <taxon>Chromadorea</taxon>
        <taxon>Rhabditida</taxon>
        <taxon>Tylenchina</taxon>
        <taxon>Tylenchomorpha</taxon>
        <taxon>Tylenchoidea</taxon>
        <taxon>Meloidogynidae</taxon>
        <taxon>Meloidogyninae</taxon>
        <taxon>Meloidogyne</taxon>
    </lineage>
</organism>
<accession>A0A8S9ZMC9</accession>
<dbReference type="OrthoDB" id="946068at2759"/>
<feature type="region of interest" description="Disordered" evidence="2">
    <location>
        <begin position="735"/>
        <end position="773"/>
    </location>
</feature>
<feature type="coiled-coil region" evidence="1">
    <location>
        <begin position="1228"/>
        <end position="1262"/>
    </location>
</feature>
<feature type="compositionally biased region" description="Polar residues" evidence="2">
    <location>
        <begin position="1068"/>
        <end position="1078"/>
    </location>
</feature>
<feature type="region of interest" description="Disordered" evidence="2">
    <location>
        <begin position="548"/>
        <end position="603"/>
    </location>
</feature>